<protein>
    <recommendedName>
        <fullName evidence="3">Methyltransferase domain-containing protein</fullName>
    </recommendedName>
</protein>
<evidence type="ECO:0000259" key="3">
    <source>
        <dbReference type="Pfam" id="PF13649"/>
    </source>
</evidence>
<keyword evidence="1" id="KW-0489">Methyltransferase</keyword>
<accession>A0A2H4VT26</accession>
<dbReference type="GO" id="GO:0032259">
    <property type="term" value="P:methylation"/>
    <property type="evidence" value="ECO:0007669"/>
    <property type="project" value="UniProtKB-KW"/>
</dbReference>
<dbReference type="GO" id="GO:0008168">
    <property type="term" value="F:methyltransferase activity"/>
    <property type="evidence" value="ECO:0007669"/>
    <property type="project" value="UniProtKB-KW"/>
</dbReference>
<organism evidence="4 5">
    <name type="scientific">Methanobacterium subterraneum</name>
    <dbReference type="NCBI Taxonomy" id="59277"/>
    <lineage>
        <taxon>Archaea</taxon>
        <taxon>Methanobacteriati</taxon>
        <taxon>Methanobacteriota</taxon>
        <taxon>Methanomada group</taxon>
        <taxon>Methanobacteria</taxon>
        <taxon>Methanobacteriales</taxon>
        <taxon>Methanobacteriaceae</taxon>
        <taxon>Methanobacterium</taxon>
    </lineage>
</organism>
<reference evidence="4 5" key="1">
    <citation type="submission" date="2016-10" db="EMBL/GenBank/DDBJ databases">
        <title>Comparative genomics between deep and shallow subseafloor isolates.</title>
        <authorList>
            <person name="Ishii S."/>
            <person name="Miller J.R."/>
            <person name="Sutton G."/>
            <person name="Suzuki S."/>
            <person name="Methe B."/>
            <person name="Inagaki F."/>
            <person name="Imachi H."/>
        </authorList>
    </citation>
    <scope>NUCLEOTIDE SEQUENCE [LARGE SCALE GENOMIC DNA]</scope>
    <source>
        <strain evidence="4 5">A8p</strain>
    </source>
</reference>
<dbReference type="Gene3D" id="3.40.50.150">
    <property type="entry name" value="Vaccinia Virus protein VP39"/>
    <property type="match status" value="1"/>
</dbReference>
<feature type="domain" description="Methyltransferase" evidence="3">
    <location>
        <begin position="60"/>
        <end position="155"/>
    </location>
</feature>
<dbReference type="PANTHER" id="PTHR43861">
    <property type="entry name" value="TRANS-ACONITATE 2-METHYLTRANSFERASE-RELATED"/>
    <property type="match status" value="1"/>
</dbReference>
<dbReference type="CDD" id="cd02440">
    <property type="entry name" value="AdoMet_MTases"/>
    <property type="match status" value="1"/>
</dbReference>
<dbReference type="Proteomes" id="UP000232631">
    <property type="component" value="Chromosome"/>
</dbReference>
<evidence type="ECO:0000313" key="4">
    <source>
        <dbReference type="EMBL" id="AUB61222.1"/>
    </source>
</evidence>
<dbReference type="KEGG" id="msub:BK009_11410"/>
<dbReference type="Pfam" id="PF13649">
    <property type="entry name" value="Methyltransf_25"/>
    <property type="match status" value="1"/>
</dbReference>
<dbReference type="PANTHER" id="PTHR43861:SF1">
    <property type="entry name" value="TRANS-ACONITATE 2-METHYLTRANSFERASE"/>
    <property type="match status" value="1"/>
</dbReference>
<keyword evidence="5" id="KW-1185">Reference proteome</keyword>
<dbReference type="AlphaFoldDB" id="A0A2H4VT26"/>
<evidence type="ECO:0000256" key="1">
    <source>
        <dbReference type="ARBA" id="ARBA00022603"/>
    </source>
</evidence>
<dbReference type="EMBL" id="CP017768">
    <property type="protein sequence ID" value="AUB61222.1"/>
    <property type="molecule type" value="Genomic_DNA"/>
</dbReference>
<evidence type="ECO:0000256" key="2">
    <source>
        <dbReference type="ARBA" id="ARBA00022679"/>
    </source>
</evidence>
<gene>
    <name evidence="4" type="ORF">BK009_11410</name>
</gene>
<proteinExistence type="predicted"/>
<name>A0A2H4VT26_9EURY</name>
<evidence type="ECO:0000313" key="5">
    <source>
        <dbReference type="Proteomes" id="UP000232631"/>
    </source>
</evidence>
<dbReference type="InterPro" id="IPR041698">
    <property type="entry name" value="Methyltransf_25"/>
</dbReference>
<sequence>MRGKIKMNPEWYYNEKQSGVDYLNPEIAREYDDQHQFRNFEEETQVIIRRLNVKPGDTALEFGCGTGGITLNLAKYCQKVIGVDVSKEMLGILNEKAEKQNIENIETHHAGFLTYNHEASCEVDKIISVLALHHLPDFWKSVALLKIAEILKPRGKLYLFDVVFTFPVQDHQRAIEGMIKNIRDLAGAPLASETNTHIRDEFSTYDWIMEGLLVKSGFSIDSVEVEGENLISYICSKL</sequence>
<keyword evidence="2" id="KW-0808">Transferase</keyword>
<dbReference type="InterPro" id="IPR029063">
    <property type="entry name" value="SAM-dependent_MTases_sf"/>
</dbReference>
<dbReference type="SUPFAM" id="SSF53335">
    <property type="entry name" value="S-adenosyl-L-methionine-dependent methyltransferases"/>
    <property type="match status" value="1"/>
</dbReference>